<proteinExistence type="predicted"/>
<dbReference type="Pfam" id="PF02653">
    <property type="entry name" value="BPD_transp_2"/>
    <property type="match status" value="1"/>
</dbReference>
<feature type="transmembrane region" description="Helical" evidence="6">
    <location>
        <begin position="327"/>
        <end position="346"/>
    </location>
</feature>
<keyword evidence="5 6" id="KW-0472">Membrane</keyword>
<feature type="transmembrane region" description="Helical" evidence="6">
    <location>
        <begin position="144"/>
        <end position="164"/>
    </location>
</feature>
<dbReference type="PANTHER" id="PTHR47089">
    <property type="entry name" value="ABC TRANSPORTER, PERMEASE PROTEIN"/>
    <property type="match status" value="1"/>
</dbReference>
<evidence type="ECO:0000256" key="2">
    <source>
        <dbReference type="ARBA" id="ARBA00022475"/>
    </source>
</evidence>
<evidence type="ECO:0000313" key="8">
    <source>
        <dbReference type="Proteomes" id="UP000070394"/>
    </source>
</evidence>
<keyword evidence="4 6" id="KW-1133">Transmembrane helix</keyword>
<evidence type="ECO:0000256" key="3">
    <source>
        <dbReference type="ARBA" id="ARBA00022692"/>
    </source>
</evidence>
<feature type="transmembrane region" description="Helical" evidence="6">
    <location>
        <begin position="196"/>
        <end position="215"/>
    </location>
</feature>
<evidence type="ECO:0000313" key="7">
    <source>
        <dbReference type="EMBL" id="KXB56373.1"/>
    </source>
</evidence>
<feature type="transmembrane region" description="Helical" evidence="6">
    <location>
        <begin position="285"/>
        <end position="307"/>
    </location>
</feature>
<name>A0A133ZLN8_9FIRM</name>
<keyword evidence="3 6" id="KW-0812">Transmembrane</keyword>
<feature type="transmembrane region" description="Helical" evidence="6">
    <location>
        <begin position="12"/>
        <end position="33"/>
    </location>
</feature>
<feature type="transmembrane region" description="Helical" evidence="6">
    <location>
        <begin position="54"/>
        <end position="74"/>
    </location>
</feature>
<dbReference type="InterPro" id="IPR001851">
    <property type="entry name" value="ABC_transp_permease"/>
</dbReference>
<feature type="transmembrane region" description="Helical" evidence="6">
    <location>
        <begin position="245"/>
        <end position="264"/>
    </location>
</feature>
<evidence type="ECO:0000256" key="1">
    <source>
        <dbReference type="ARBA" id="ARBA00004651"/>
    </source>
</evidence>
<dbReference type="OrthoDB" id="45037at2"/>
<evidence type="ECO:0000256" key="6">
    <source>
        <dbReference type="SAM" id="Phobius"/>
    </source>
</evidence>
<comment type="caution">
    <text evidence="7">The sequence shown here is derived from an EMBL/GenBank/DDBJ whole genome shotgun (WGS) entry which is preliminary data.</text>
</comment>
<dbReference type="GO" id="GO:0005886">
    <property type="term" value="C:plasma membrane"/>
    <property type="evidence" value="ECO:0007669"/>
    <property type="project" value="UniProtKB-SubCell"/>
</dbReference>
<dbReference type="PATRIC" id="fig|467210.3.peg.1862"/>
<reference evidence="8" key="1">
    <citation type="submission" date="2016-01" db="EMBL/GenBank/DDBJ databases">
        <authorList>
            <person name="Mitreva M."/>
            <person name="Pepin K.H."/>
            <person name="Mihindukulasuriya K.A."/>
            <person name="Fulton R."/>
            <person name="Fronick C."/>
            <person name="O'Laughlin M."/>
            <person name="Miner T."/>
            <person name="Herter B."/>
            <person name="Rosa B.A."/>
            <person name="Cordes M."/>
            <person name="Tomlinson C."/>
            <person name="Wollam A."/>
            <person name="Palsikar V.B."/>
            <person name="Mardis E.R."/>
            <person name="Wilson R.K."/>
        </authorList>
    </citation>
    <scope>NUCLEOTIDE SEQUENCE [LARGE SCALE GENOMIC DNA]</scope>
    <source>
        <strain evidence="8">DNF00896</strain>
    </source>
</reference>
<organism evidence="7 8">
    <name type="scientific">Lachnoanaerobaculum saburreum</name>
    <dbReference type="NCBI Taxonomy" id="467210"/>
    <lineage>
        <taxon>Bacteria</taxon>
        <taxon>Bacillati</taxon>
        <taxon>Bacillota</taxon>
        <taxon>Clostridia</taxon>
        <taxon>Lachnospirales</taxon>
        <taxon>Lachnospiraceae</taxon>
        <taxon>Lachnoanaerobaculum</taxon>
    </lineage>
</organism>
<keyword evidence="8" id="KW-1185">Reference proteome</keyword>
<evidence type="ECO:0000256" key="4">
    <source>
        <dbReference type="ARBA" id="ARBA00022989"/>
    </source>
</evidence>
<accession>A0A133ZLN8</accession>
<dbReference type="GO" id="GO:0022857">
    <property type="term" value="F:transmembrane transporter activity"/>
    <property type="evidence" value="ECO:0007669"/>
    <property type="project" value="InterPro"/>
</dbReference>
<dbReference type="AlphaFoldDB" id="A0A133ZLN8"/>
<keyword evidence="2" id="KW-1003">Cell membrane</keyword>
<feature type="transmembrane region" description="Helical" evidence="6">
    <location>
        <begin position="80"/>
        <end position="103"/>
    </location>
</feature>
<dbReference type="EMBL" id="LSDA01000102">
    <property type="protein sequence ID" value="KXB56373.1"/>
    <property type="molecule type" value="Genomic_DNA"/>
</dbReference>
<gene>
    <name evidence="7" type="ORF">HMPREF1866_01881</name>
</gene>
<dbReference type="STRING" id="467210.HMPREF1866_01881"/>
<sequence length="355" mass="37293">MSKKNGILSSNAFYTLLSIVLGFIVGAILLSVAKINPLEAYRQLLKGVFGKPKFMIWCLIYAAPLIFTGLSVAFSFKTGVFNIGAEGQFVVGSLTACVIGILIKAPAIIHIPLCFIGAALAGGIWGAIVGLLKIKKGVNEVLSYIMFNWIAFYLSNFIVNLTVIHKESGGEATKDIAGTARILAPKSIIEATGASAANWGFIIAVVFAIIVWFVINKTTLGFKLRAVGFSNSAAQYAGIDTGKSFLTAMAFSGALAGIGGAIQLMGMSGRISQFSGQEGYGFQGITVALIASSNPIACIFAGIFYGAMKYGGSKLSLVNAPSEVVDIIMGVIILFIAISSLFRSIFLNHGKKGAV</sequence>
<dbReference type="CDD" id="cd06580">
    <property type="entry name" value="TM_PBP1_transp_TpRbsC_like"/>
    <property type="match status" value="1"/>
</dbReference>
<evidence type="ECO:0000256" key="5">
    <source>
        <dbReference type="ARBA" id="ARBA00023136"/>
    </source>
</evidence>
<feature type="transmembrane region" description="Helical" evidence="6">
    <location>
        <begin position="110"/>
        <end position="132"/>
    </location>
</feature>
<dbReference type="PANTHER" id="PTHR47089:SF1">
    <property type="entry name" value="GUANOSINE ABC TRANSPORTER PERMEASE PROTEIN NUPP"/>
    <property type="match status" value="1"/>
</dbReference>
<comment type="subcellular location">
    <subcellularLocation>
        <location evidence="1">Cell membrane</location>
        <topology evidence="1">Multi-pass membrane protein</topology>
    </subcellularLocation>
</comment>
<dbReference type="Proteomes" id="UP000070394">
    <property type="component" value="Unassembled WGS sequence"/>
</dbReference>
<protein>
    <submittedName>
        <fullName evidence="7">Branched-chain amino acid ABC transporter, permease protein</fullName>
    </submittedName>
</protein>
<dbReference type="RefSeq" id="WP_060931563.1">
    <property type="nucleotide sequence ID" value="NZ_KQ959836.1"/>
</dbReference>